<dbReference type="AlphaFoldDB" id="A0A645DEJ7"/>
<dbReference type="PROSITE" id="PS51900">
    <property type="entry name" value="CB"/>
    <property type="match status" value="1"/>
</dbReference>
<dbReference type="CDD" id="cd01189">
    <property type="entry name" value="INT_ICEBs1_C_like"/>
    <property type="match status" value="1"/>
</dbReference>
<dbReference type="InterPro" id="IPR010998">
    <property type="entry name" value="Integrase_recombinase_N"/>
</dbReference>
<evidence type="ECO:0000259" key="5">
    <source>
        <dbReference type="PROSITE" id="PS51900"/>
    </source>
</evidence>
<dbReference type="PANTHER" id="PTHR30349:SF64">
    <property type="entry name" value="PROPHAGE INTEGRASE INTD-RELATED"/>
    <property type="match status" value="1"/>
</dbReference>
<dbReference type="EMBL" id="VSSQ01035470">
    <property type="protein sequence ID" value="MPM87687.1"/>
    <property type="molecule type" value="Genomic_DNA"/>
</dbReference>
<evidence type="ECO:0000259" key="4">
    <source>
        <dbReference type="PROSITE" id="PS51898"/>
    </source>
</evidence>
<evidence type="ECO:0000256" key="3">
    <source>
        <dbReference type="ARBA" id="ARBA00023172"/>
    </source>
</evidence>
<comment type="similarity">
    <text evidence="1">Belongs to the 'phage' integrase family.</text>
</comment>
<comment type="caution">
    <text evidence="6">The sequence shown here is derived from an EMBL/GenBank/DDBJ whole genome shotgun (WGS) entry which is preliminary data.</text>
</comment>
<proteinExistence type="inferred from homology"/>
<evidence type="ECO:0000256" key="1">
    <source>
        <dbReference type="ARBA" id="ARBA00008857"/>
    </source>
</evidence>
<dbReference type="GO" id="GO:0015074">
    <property type="term" value="P:DNA integration"/>
    <property type="evidence" value="ECO:0007669"/>
    <property type="project" value="InterPro"/>
</dbReference>
<dbReference type="SUPFAM" id="SSF56349">
    <property type="entry name" value="DNA breaking-rejoining enzymes"/>
    <property type="match status" value="1"/>
</dbReference>
<keyword evidence="2" id="KW-0238">DNA-binding</keyword>
<dbReference type="InterPro" id="IPR044068">
    <property type="entry name" value="CB"/>
</dbReference>
<dbReference type="Gene3D" id="1.10.443.10">
    <property type="entry name" value="Intergrase catalytic core"/>
    <property type="match status" value="1"/>
</dbReference>
<dbReference type="InterPro" id="IPR002104">
    <property type="entry name" value="Integrase_catalytic"/>
</dbReference>
<dbReference type="GO" id="GO:0006310">
    <property type="term" value="P:DNA recombination"/>
    <property type="evidence" value="ECO:0007669"/>
    <property type="project" value="UniProtKB-KW"/>
</dbReference>
<dbReference type="GO" id="GO:0003677">
    <property type="term" value="F:DNA binding"/>
    <property type="evidence" value="ECO:0007669"/>
    <property type="project" value="UniProtKB-KW"/>
</dbReference>
<dbReference type="InterPro" id="IPR011010">
    <property type="entry name" value="DNA_brk_join_enz"/>
</dbReference>
<gene>
    <name evidence="6" type="primary">xerD_85</name>
    <name evidence="6" type="ORF">SDC9_134787</name>
</gene>
<dbReference type="Gene3D" id="1.10.150.130">
    <property type="match status" value="1"/>
</dbReference>
<name>A0A645DEJ7_9ZZZZ</name>
<organism evidence="6">
    <name type="scientific">bioreactor metagenome</name>
    <dbReference type="NCBI Taxonomy" id="1076179"/>
    <lineage>
        <taxon>unclassified sequences</taxon>
        <taxon>metagenomes</taxon>
        <taxon>ecological metagenomes</taxon>
    </lineage>
</organism>
<dbReference type="PANTHER" id="PTHR30349">
    <property type="entry name" value="PHAGE INTEGRASE-RELATED"/>
    <property type="match status" value="1"/>
</dbReference>
<dbReference type="InterPro" id="IPR013762">
    <property type="entry name" value="Integrase-like_cat_sf"/>
</dbReference>
<evidence type="ECO:0000313" key="6">
    <source>
        <dbReference type="EMBL" id="MPM87687.1"/>
    </source>
</evidence>
<sequence length="307" mass="34870">MKEYASDYKRPRKGSTISARSYQVDILLEKYLLKQKNYLIHAISADVLQSAFNAMLDSGLSYNYIKALRALVGGIFKYAKAKGYIAHTDAYDSTYVPQKLLTVADMADTAIPAYLEKDDLNRVLGIMKPDHARLFEVQAYTGMRISEVLALEENDLDGSTLSIRGTYDSSNRSATKGEKTPPKTLASYRSIVVSDRIKAIIEEQINVNQLIKYKGNSYIFVNSRGNPYDVNALNRELRIIKETLQLQTKLTTHTFRHTHISMLAENNVPLHLIMQRVGHSDQKVTEKIYLHVTRKMKTDLADILEKM</sequence>
<keyword evidence="3" id="KW-0233">DNA recombination</keyword>
<feature type="domain" description="Tyr recombinase" evidence="4">
    <location>
        <begin position="110"/>
        <end position="302"/>
    </location>
</feature>
<feature type="domain" description="Core-binding (CB)" evidence="5">
    <location>
        <begin position="1"/>
        <end position="80"/>
    </location>
</feature>
<dbReference type="Pfam" id="PF00589">
    <property type="entry name" value="Phage_integrase"/>
    <property type="match status" value="1"/>
</dbReference>
<accession>A0A645DEJ7</accession>
<reference evidence="6" key="1">
    <citation type="submission" date="2019-08" db="EMBL/GenBank/DDBJ databases">
        <authorList>
            <person name="Kucharzyk K."/>
            <person name="Murdoch R.W."/>
            <person name="Higgins S."/>
            <person name="Loffler F."/>
        </authorList>
    </citation>
    <scope>NUCLEOTIDE SEQUENCE</scope>
</reference>
<protein>
    <submittedName>
        <fullName evidence="6">Tyrosine recombinase XerD</fullName>
    </submittedName>
</protein>
<dbReference type="PROSITE" id="PS51898">
    <property type="entry name" value="TYR_RECOMBINASE"/>
    <property type="match status" value="1"/>
</dbReference>
<dbReference type="InterPro" id="IPR050090">
    <property type="entry name" value="Tyrosine_recombinase_XerCD"/>
</dbReference>
<evidence type="ECO:0000256" key="2">
    <source>
        <dbReference type="ARBA" id="ARBA00023125"/>
    </source>
</evidence>